<evidence type="ECO:0000259" key="2">
    <source>
        <dbReference type="Pfam" id="PF07484"/>
    </source>
</evidence>
<name>A0ABR8JTX4_9BACT</name>
<organism evidence="3 4">
    <name type="scientific">Hymenobacter armeniacus</name>
    <dbReference type="NCBI Taxonomy" id="2771358"/>
    <lineage>
        <taxon>Bacteria</taxon>
        <taxon>Pseudomonadati</taxon>
        <taxon>Bacteroidota</taxon>
        <taxon>Cytophagia</taxon>
        <taxon>Cytophagales</taxon>
        <taxon>Hymenobacteraceae</taxon>
        <taxon>Hymenobacter</taxon>
    </lineage>
</organism>
<evidence type="ECO:0000313" key="4">
    <source>
        <dbReference type="Proteomes" id="UP000606003"/>
    </source>
</evidence>
<protein>
    <submittedName>
        <fullName evidence="3">Phage tail protein</fullName>
    </submittedName>
</protein>
<accession>A0ABR8JTX4</accession>
<reference evidence="3 4" key="1">
    <citation type="submission" date="2020-09" db="EMBL/GenBank/DDBJ databases">
        <authorList>
            <person name="Kim M.K."/>
        </authorList>
    </citation>
    <scope>NUCLEOTIDE SEQUENCE [LARGE SCALE GENOMIC DNA]</scope>
    <source>
        <strain evidence="3 4">BT189</strain>
    </source>
</reference>
<gene>
    <name evidence="3" type="ORF">IC234_09445</name>
</gene>
<feature type="region of interest" description="Disordered" evidence="1">
    <location>
        <begin position="124"/>
        <end position="151"/>
    </location>
</feature>
<dbReference type="Proteomes" id="UP000606003">
    <property type="component" value="Unassembled WGS sequence"/>
</dbReference>
<proteinExistence type="predicted"/>
<dbReference type="InterPro" id="IPR011083">
    <property type="entry name" value="Phage_tail_collar_dom"/>
</dbReference>
<feature type="compositionally biased region" description="Polar residues" evidence="1">
    <location>
        <begin position="124"/>
        <end position="136"/>
    </location>
</feature>
<dbReference type="InterPro" id="IPR037053">
    <property type="entry name" value="Phage_tail_collar_dom_sf"/>
</dbReference>
<sequence>MLSGAALATPTAARPAHPDSALAGGDVFVGEIIMLACNFAPRGYAFCNGQVLSIAQNTALFSILGTTYGGNGQTTFALPNLQGHTPIGQGNGPGLTPRVLGEQIGSETATVLVSQLPPHTHVAQVSNAPATSSTPAGTVPAEATASNASGEPVAVQNRAATANATGAAGAVGGAGSGTPVSLQSPYLVLNYCIALQGTFPPR</sequence>
<evidence type="ECO:0000256" key="1">
    <source>
        <dbReference type="SAM" id="MobiDB-lite"/>
    </source>
</evidence>
<dbReference type="Pfam" id="PF07484">
    <property type="entry name" value="Collar"/>
    <property type="match status" value="1"/>
</dbReference>
<keyword evidence="4" id="KW-1185">Reference proteome</keyword>
<dbReference type="SUPFAM" id="SSF88874">
    <property type="entry name" value="Receptor-binding domain of short tail fibre protein gp12"/>
    <property type="match status" value="1"/>
</dbReference>
<feature type="domain" description="Phage tail collar" evidence="2">
    <location>
        <begin position="30"/>
        <end position="86"/>
    </location>
</feature>
<evidence type="ECO:0000313" key="3">
    <source>
        <dbReference type="EMBL" id="MBD2722351.1"/>
    </source>
</evidence>
<dbReference type="EMBL" id="JACXAC010000003">
    <property type="protein sequence ID" value="MBD2722351.1"/>
    <property type="molecule type" value="Genomic_DNA"/>
</dbReference>
<comment type="caution">
    <text evidence="3">The sequence shown here is derived from an EMBL/GenBank/DDBJ whole genome shotgun (WGS) entry which is preliminary data.</text>
</comment>
<dbReference type="Gene3D" id="3.90.1340.10">
    <property type="entry name" value="Phage tail collar domain"/>
    <property type="match status" value="1"/>
</dbReference>